<dbReference type="HOGENOM" id="CLU_075939_2_1_0"/>
<evidence type="ECO:0000259" key="7">
    <source>
        <dbReference type="Pfam" id="PF01386"/>
    </source>
</evidence>
<evidence type="ECO:0000313" key="9">
    <source>
        <dbReference type="EMBL" id="ABF43539.1"/>
    </source>
</evidence>
<comment type="function">
    <text evidence="5">This is one of the proteins that binds to the 5S RNA in the ribosome where it forms part of the central protuberance.</text>
</comment>
<dbReference type="EMBL" id="CP000360">
    <property type="protein sequence ID" value="ABF43539.1"/>
    <property type="molecule type" value="Genomic_DNA"/>
</dbReference>
<feature type="region of interest" description="Disordered" evidence="6">
    <location>
        <begin position="197"/>
        <end position="233"/>
    </location>
</feature>
<keyword evidence="3 5" id="KW-0689">Ribosomal protein</keyword>
<dbReference type="GO" id="GO:0003735">
    <property type="term" value="F:structural constituent of ribosome"/>
    <property type="evidence" value="ECO:0007669"/>
    <property type="project" value="InterPro"/>
</dbReference>
<keyword evidence="2 5" id="KW-0694">RNA-binding</keyword>
<dbReference type="InterPro" id="IPR011035">
    <property type="entry name" value="Ribosomal_bL25/Gln-tRNA_synth"/>
</dbReference>
<comment type="similarity">
    <text evidence="5">Belongs to the bacterial ribosomal protein bL25 family. CTC subfamily.</text>
</comment>
<feature type="domain" description="Large ribosomal subunit protein bL25 L25" evidence="7">
    <location>
        <begin position="9"/>
        <end position="95"/>
    </location>
</feature>
<dbReference type="RefSeq" id="WP_011525336.1">
    <property type="nucleotide sequence ID" value="NC_008009.1"/>
</dbReference>
<dbReference type="OrthoDB" id="9790002at2"/>
<dbReference type="HAMAP" id="MF_01334">
    <property type="entry name" value="Ribosomal_bL25_CTC"/>
    <property type="match status" value="1"/>
</dbReference>
<dbReference type="InterPro" id="IPR020056">
    <property type="entry name" value="Rbsml_bL25/Gln-tRNA_synth_N"/>
</dbReference>
<dbReference type="EnsemblBacteria" id="ABF43539">
    <property type="protein sequence ID" value="ABF43539"/>
    <property type="gene ID" value="Acid345_4539"/>
</dbReference>
<feature type="compositionally biased region" description="Low complexity" evidence="6">
    <location>
        <begin position="197"/>
        <end position="208"/>
    </location>
</feature>
<dbReference type="Pfam" id="PF14693">
    <property type="entry name" value="Ribosomal_TL5_C"/>
    <property type="match status" value="1"/>
</dbReference>
<dbReference type="InterPro" id="IPR020057">
    <property type="entry name" value="Ribosomal_bL25_b-dom"/>
</dbReference>
<proteinExistence type="inferred from homology"/>
<evidence type="ECO:0000256" key="1">
    <source>
        <dbReference type="ARBA" id="ARBA00022730"/>
    </source>
</evidence>
<organism evidence="9 10">
    <name type="scientific">Koribacter versatilis (strain Ellin345)</name>
    <dbReference type="NCBI Taxonomy" id="204669"/>
    <lineage>
        <taxon>Bacteria</taxon>
        <taxon>Pseudomonadati</taxon>
        <taxon>Acidobacteriota</taxon>
        <taxon>Terriglobia</taxon>
        <taxon>Terriglobales</taxon>
        <taxon>Candidatus Korobacteraceae</taxon>
        <taxon>Candidatus Korobacter</taxon>
    </lineage>
</organism>
<dbReference type="NCBIfam" id="TIGR00731">
    <property type="entry name" value="bL25_bact_ctc"/>
    <property type="match status" value="1"/>
</dbReference>
<dbReference type="InterPro" id="IPR001021">
    <property type="entry name" value="Ribosomal_bL25_long"/>
</dbReference>
<protein>
    <recommendedName>
        <fullName evidence="5">Large ribosomal subunit protein bL25</fullName>
    </recommendedName>
    <alternativeName>
        <fullName evidence="5">General stress protein CTC</fullName>
    </alternativeName>
</protein>
<reference evidence="9 10" key="1">
    <citation type="journal article" date="2009" name="Appl. Environ. Microbiol.">
        <title>Three genomes from the phylum Acidobacteria provide insight into the lifestyles of these microorganisms in soils.</title>
        <authorList>
            <person name="Ward N.L."/>
            <person name="Challacombe J.F."/>
            <person name="Janssen P.H."/>
            <person name="Henrissat B."/>
            <person name="Coutinho P.M."/>
            <person name="Wu M."/>
            <person name="Xie G."/>
            <person name="Haft D.H."/>
            <person name="Sait M."/>
            <person name="Badger J."/>
            <person name="Barabote R.D."/>
            <person name="Bradley B."/>
            <person name="Brettin T.S."/>
            <person name="Brinkac L.M."/>
            <person name="Bruce D."/>
            <person name="Creasy T."/>
            <person name="Daugherty S.C."/>
            <person name="Davidsen T.M."/>
            <person name="DeBoy R.T."/>
            <person name="Detter J.C."/>
            <person name="Dodson R.J."/>
            <person name="Durkin A.S."/>
            <person name="Ganapathy A."/>
            <person name="Gwinn-Giglio M."/>
            <person name="Han C.S."/>
            <person name="Khouri H."/>
            <person name="Kiss H."/>
            <person name="Kothari S.P."/>
            <person name="Madupu R."/>
            <person name="Nelson K.E."/>
            <person name="Nelson W.C."/>
            <person name="Paulsen I."/>
            <person name="Penn K."/>
            <person name="Ren Q."/>
            <person name="Rosovitz M.J."/>
            <person name="Selengut J.D."/>
            <person name="Shrivastava S."/>
            <person name="Sullivan S.A."/>
            <person name="Tapia R."/>
            <person name="Thompson L.S."/>
            <person name="Watkins K.L."/>
            <person name="Yang Q."/>
            <person name="Yu C."/>
            <person name="Zafar N."/>
            <person name="Zhou L."/>
            <person name="Kuske C.R."/>
        </authorList>
    </citation>
    <scope>NUCLEOTIDE SEQUENCE [LARGE SCALE GENOMIC DNA]</scope>
    <source>
        <strain evidence="9 10">Ellin345</strain>
    </source>
</reference>
<dbReference type="Pfam" id="PF01386">
    <property type="entry name" value="Ribosomal_L25p"/>
    <property type="match status" value="1"/>
</dbReference>
<dbReference type="GO" id="GO:0008097">
    <property type="term" value="F:5S rRNA binding"/>
    <property type="evidence" value="ECO:0007669"/>
    <property type="project" value="InterPro"/>
</dbReference>
<dbReference type="GO" id="GO:0006412">
    <property type="term" value="P:translation"/>
    <property type="evidence" value="ECO:0007669"/>
    <property type="project" value="UniProtKB-UniRule"/>
</dbReference>
<evidence type="ECO:0000256" key="3">
    <source>
        <dbReference type="ARBA" id="ARBA00022980"/>
    </source>
</evidence>
<dbReference type="PANTHER" id="PTHR33284">
    <property type="entry name" value="RIBOSOMAL PROTEIN L25/GLN-TRNA SYNTHETASE, ANTI-CODON-BINDING DOMAIN-CONTAINING PROTEIN"/>
    <property type="match status" value="1"/>
</dbReference>
<keyword evidence="10" id="KW-1185">Reference proteome</keyword>
<dbReference type="Proteomes" id="UP000002432">
    <property type="component" value="Chromosome"/>
</dbReference>
<dbReference type="CDD" id="cd00495">
    <property type="entry name" value="Ribosomal_L25_TL5_CTC"/>
    <property type="match status" value="1"/>
</dbReference>
<dbReference type="SUPFAM" id="SSF50715">
    <property type="entry name" value="Ribosomal protein L25-like"/>
    <property type="match status" value="1"/>
</dbReference>
<comment type="subunit">
    <text evidence="5">Part of the 50S ribosomal subunit; part of the 5S rRNA/L5/L18/L25 subcomplex. Contacts the 5S rRNA. Binds to the 5S rRNA independently of L5 and L18.</text>
</comment>
<keyword evidence="1 5" id="KW-0699">rRNA-binding</keyword>
<feature type="domain" description="Large ribosomal subunit protein bL25 beta" evidence="8">
    <location>
        <begin position="104"/>
        <end position="185"/>
    </location>
</feature>
<dbReference type="AlphaFoldDB" id="Q1IHW1"/>
<feature type="region of interest" description="Disordered" evidence="6">
    <location>
        <begin position="1"/>
        <end position="22"/>
    </location>
</feature>
<name>Q1IHW1_KORVE</name>
<dbReference type="InterPro" id="IPR020930">
    <property type="entry name" value="Ribosomal_uL5_bac-type"/>
</dbReference>
<evidence type="ECO:0000256" key="2">
    <source>
        <dbReference type="ARBA" id="ARBA00022884"/>
    </source>
</evidence>
<feature type="compositionally biased region" description="Polar residues" evidence="6">
    <location>
        <begin position="1"/>
        <end position="12"/>
    </location>
</feature>
<evidence type="ECO:0000259" key="8">
    <source>
        <dbReference type="Pfam" id="PF14693"/>
    </source>
</evidence>
<evidence type="ECO:0000256" key="4">
    <source>
        <dbReference type="ARBA" id="ARBA00023274"/>
    </source>
</evidence>
<keyword evidence="4 5" id="KW-0687">Ribonucleoprotein</keyword>
<dbReference type="Gene3D" id="2.40.240.10">
    <property type="entry name" value="Ribosomal Protein L25, Chain P"/>
    <property type="match status" value="1"/>
</dbReference>
<accession>Q1IHW1</accession>
<evidence type="ECO:0000256" key="6">
    <source>
        <dbReference type="SAM" id="MobiDB-lite"/>
    </source>
</evidence>
<sequence length="233" mass="25035">MAITENTVTAQSRKAGGKNDARRVRKTGMVPAAVYGAGKDPVAVTVDPKAVSKILRSETGHNTIFDLAVNGGAEKVMIVDWQYEPLKGKLLHVDLKRIAMDKVLRVSVPVILQGTAEGVKNEGGILEQLIREVEIECLPADIPRAIFADVTPLKHGDNLRVKDLAHGDKLKFITDEDQMVAHVTHVKEEVVATPDAVAAEAGATPAEPEVIKKGKTEVEGAEGGDEKKAEKKK</sequence>
<dbReference type="GO" id="GO:0022625">
    <property type="term" value="C:cytosolic large ribosomal subunit"/>
    <property type="evidence" value="ECO:0007669"/>
    <property type="project" value="TreeGrafter"/>
</dbReference>
<dbReference type="KEGG" id="aba:Acid345_4539"/>
<dbReference type="InterPro" id="IPR037121">
    <property type="entry name" value="Ribosomal_bL25_C"/>
</dbReference>
<feature type="compositionally biased region" description="Basic and acidic residues" evidence="6">
    <location>
        <begin position="209"/>
        <end position="233"/>
    </location>
</feature>
<dbReference type="eggNOG" id="COG1825">
    <property type="taxonomic scope" value="Bacteria"/>
</dbReference>
<dbReference type="InterPro" id="IPR029751">
    <property type="entry name" value="Ribosomal_L25_dom"/>
</dbReference>
<dbReference type="PANTHER" id="PTHR33284:SF1">
    <property type="entry name" value="RIBOSOMAL PROTEIN L25_GLN-TRNA SYNTHETASE, ANTI-CODON-BINDING DOMAIN-CONTAINING PROTEIN"/>
    <property type="match status" value="1"/>
</dbReference>
<gene>
    <name evidence="5" type="primary">rplY</name>
    <name evidence="5" type="synonym">ctc</name>
    <name evidence="9" type="ordered locus">Acid345_4539</name>
</gene>
<dbReference type="Gene3D" id="2.170.120.20">
    <property type="entry name" value="Ribosomal protein L25, beta domain"/>
    <property type="match status" value="1"/>
</dbReference>
<evidence type="ECO:0000313" key="10">
    <source>
        <dbReference type="Proteomes" id="UP000002432"/>
    </source>
</evidence>
<dbReference type="STRING" id="204669.Acid345_4539"/>
<evidence type="ECO:0000256" key="5">
    <source>
        <dbReference type="HAMAP-Rule" id="MF_01334"/>
    </source>
</evidence>